<dbReference type="InterPro" id="IPR009091">
    <property type="entry name" value="RCC1/BLIP-II"/>
</dbReference>
<dbReference type="Pfam" id="PF00415">
    <property type="entry name" value="RCC1"/>
    <property type="match status" value="1"/>
</dbReference>
<evidence type="ECO:0000256" key="1">
    <source>
        <dbReference type="PROSITE-ProRule" id="PRU00235"/>
    </source>
</evidence>
<keyword evidence="4" id="KW-1185">Reference proteome</keyword>
<dbReference type="InterPro" id="IPR011333">
    <property type="entry name" value="SKP1/BTB/POZ_sf"/>
</dbReference>
<dbReference type="PANTHER" id="PTHR45982:SF1">
    <property type="entry name" value="REGULATOR OF CHROMOSOME CONDENSATION"/>
    <property type="match status" value="1"/>
</dbReference>
<evidence type="ECO:0000313" key="3">
    <source>
        <dbReference type="EMBL" id="KAJ6242964.1"/>
    </source>
</evidence>
<dbReference type="SUPFAM" id="SSF50985">
    <property type="entry name" value="RCC1/BLIP-II"/>
    <property type="match status" value="1"/>
</dbReference>
<sequence length="572" mass="65781">MTELIAWGANNQKQISLKADQTTIQVTKIPLETSEDFREIGGGSGYTIRWMSDDQIYYLYKKNKTKITNISGVEKIAYGYDHALFLTQDNKVYILIKNTANQSGFGTTTSEYLEPTELPFFKDKKVIDVRANFKSSYIIVEGDTMFGCGFNSKGGIGQDTNTQVNNFVQVDTNISRMFGGVDSEGIIYEKSDGSFYGLGKNISGQLGTGTSVNAKLPVKIEFLSNKPQVIDVALSLEHTLAIIEENNQRYLYSTGHQDYCGFGRTTHKFEKLEFFDDKKVEQIGVGCFHSIAKTYDTQIYVWGKNSSKQLGIGRVSNVPALLKINDLDENKYYKIASFSNGCCAYTCSSISVNSDFLNLFEKQFFSDFQVFDFKVHKFMIKLRTGDSPESFKDKIEENFKKNEAESVFLWIYGNSFRDIETLQKFWELFKIPDPKKKTLVSDLKKKFHDEESKNFDILVKIDDENEDEDEEDDFEEIPVHKLVLLTRSALFREMFLNIEQNTEQVKDFSGKTIESVEHFIKFLYYEEFELTADDDPELICDELEDAAEYYQLSDNRQLKRQLAKIKKQFNLK</sequence>
<dbReference type="PROSITE" id="PS50012">
    <property type="entry name" value="RCC1_3"/>
    <property type="match status" value="1"/>
</dbReference>
<feature type="repeat" description="RCC1" evidence="1">
    <location>
        <begin position="193"/>
        <end position="245"/>
    </location>
</feature>
<dbReference type="Pfam" id="PF00651">
    <property type="entry name" value="BTB"/>
    <property type="match status" value="1"/>
</dbReference>
<accession>A0ABQ8YEH4</accession>
<dbReference type="PROSITE" id="PS50097">
    <property type="entry name" value="BTB"/>
    <property type="match status" value="1"/>
</dbReference>
<gene>
    <name evidence="3" type="ORF">M0813_02821</name>
</gene>
<reference evidence="3" key="1">
    <citation type="submission" date="2022-08" db="EMBL/GenBank/DDBJ databases">
        <title>Novel sulfate-reducing endosymbionts in the free-living metamonad Anaeramoeba.</title>
        <authorList>
            <person name="Jerlstrom-Hultqvist J."/>
            <person name="Cepicka I."/>
            <person name="Gallot-Lavallee L."/>
            <person name="Salas-Leiva D."/>
            <person name="Curtis B.A."/>
            <person name="Zahonova K."/>
            <person name="Pipaliya S."/>
            <person name="Dacks J."/>
            <person name="Roger A.J."/>
        </authorList>
    </citation>
    <scope>NUCLEOTIDE SEQUENCE</scope>
    <source>
        <strain evidence="3">Schooner1</strain>
    </source>
</reference>
<dbReference type="Proteomes" id="UP001150062">
    <property type="component" value="Unassembled WGS sequence"/>
</dbReference>
<dbReference type="InterPro" id="IPR000408">
    <property type="entry name" value="Reg_chr_condens"/>
</dbReference>
<organism evidence="3 4">
    <name type="scientific">Anaeramoeba flamelloides</name>
    <dbReference type="NCBI Taxonomy" id="1746091"/>
    <lineage>
        <taxon>Eukaryota</taxon>
        <taxon>Metamonada</taxon>
        <taxon>Anaeramoebidae</taxon>
        <taxon>Anaeramoeba</taxon>
    </lineage>
</organism>
<dbReference type="InterPro" id="IPR051553">
    <property type="entry name" value="Ran_GTPase-activating"/>
</dbReference>
<dbReference type="EMBL" id="JAOAOG010000173">
    <property type="protein sequence ID" value="KAJ6242964.1"/>
    <property type="molecule type" value="Genomic_DNA"/>
</dbReference>
<dbReference type="SUPFAM" id="SSF54695">
    <property type="entry name" value="POZ domain"/>
    <property type="match status" value="1"/>
</dbReference>
<protein>
    <recommendedName>
        <fullName evidence="2">BTB domain-containing protein</fullName>
    </recommendedName>
</protein>
<evidence type="ECO:0000313" key="4">
    <source>
        <dbReference type="Proteomes" id="UP001150062"/>
    </source>
</evidence>
<dbReference type="Gene3D" id="3.30.710.10">
    <property type="entry name" value="Potassium Channel Kv1.1, Chain A"/>
    <property type="match status" value="1"/>
</dbReference>
<evidence type="ECO:0000259" key="2">
    <source>
        <dbReference type="PROSITE" id="PS50097"/>
    </source>
</evidence>
<comment type="caution">
    <text evidence="3">The sequence shown here is derived from an EMBL/GenBank/DDBJ whole genome shotgun (WGS) entry which is preliminary data.</text>
</comment>
<name>A0ABQ8YEH4_9EUKA</name>
<proteinExistence type="predicted"/>
<dbReference type="InterPro" id="IPR000210">
    <property type="entry name" value="BTB/POZ_dom"/>
</dbReference>
<dbReference type="PANTHER" id="PTHR45982">
    <property type="entry name" value="REGULATOR OF CHROMOSOME CONDENSATION"/>
    <property type="match status" value="1"/>
</dbReference>
<dbReference type="Gene3D" id="2.130.10.30">
    <property type="entry name" value="Regulator of chromosome condensation 1/beta-lactamase-inhibitor protein II"/>
    <property type="match status" value="2"/>
</dbReference>
<feature type="domain" description="BTB" evidence="2">
    <location>
        <begin position="455"/>
        <end position="532"/>
    </location>
</feature>
<dbReference type="CDD" id="cd18186">
    <property type="entry name" value="BTB_POZ_ZBTB_KLHL-like"/>
    <property type="match status" value="1"/>
</dbReference>